<name>A0A4Y2WDT8_ARAVE</name>
<accession>A0A4Y2WDT8</accession>
<sequence length="106" mass="12217">MPEIFSLPSDSIPRWPGKVSTSEPEGFQDQNPIPLKIRRLLGLFHVRSYVDGQTFSRCCGAEVWRGGCQLWCRSRYLNVVQNYEDRDTICIPRVASKRDDNITKLT</sequence>
<dbReference type="EMBL" id="BGPR01059885">
    <property type="protein sequence ID" value="GBO35833.1"/>
    <property type="molecule type" value="Genomic_DNA"/>
</dbReference>
<protein>
    <submittedName>
        <fullName evidence="1">Uncharacterized protein</fullName>
    </submittedName>
</protein>
<dbReference type="AlphaFoldDB" id="A0A4Y2WDT8"/>
<keyword evidence="2" id="KW-1185">Reference proteome</keyword>
<proteinExistence type="predicted"/>
<comment type="caution">
    <text evidence="1">The sequence shown here is derived from an EMBL/GenBank/DDBJ whole genome shotgun (WGS) entry which is preliminary data.</text>
</comment>
<evidence type="ECO:0000313" key="1">
    <source>
        <dbReference type="EMBL" id="GBO35833.1"/>
    </source>
</evidence>
<evidence type="ECO:0000313" key="2">
    <source>
        <dbReference type="Proteomes" id="UP000499080"/>
    </source>
</evidence>
<dbReference type="Proteomes" id="UP000499080">
    <property type="component" value="Unassembled WGS sequence"/>
</dbReference>
<organism evidence="1 2">
    <name type="scientific">Araneus ventricosus</name>
    <name type="common">Orbweaver spider</name>
    <name type="synonym">Epeira ventricosa</name>
    <dbReference type="NCBI Taxonomy" id="182803"/>
    <lineage>
        <taxon>Eukaryota</taxon>
        <taxon>Metazoa</taxon>
        <taxon>Ecdysozoa</taxon>
        <taxon>Arthropoda</taxon>
        <taxon>Chelicerata</taxon>
        <taxon>Arachnida</taxon>
        <taxon>Araneae</taxon>
        <taxon>Araneomorphae</taxon>
        <taxon>Entelegynae</taxon>
        <taxon>Araneoidea</taxon>
        <taxon>Araneidae</taxon>
        <taxon>Araneus</taxon>
    </lineage>
</organism>
<gene>
    <name evidence="1" type="ORF">AVEN_147952_1</name>
</gene>
<reference evidence="1 2" key="1">
    <citation type="journal article" date="2019" name="Sci. Rep.">
        <title>Orb-weaving spider Araneus ventricosus genome elucidates the spidroin gene catalogue.</title>
        <authorList>
            <person name="Kono N."/>
            <person name="Nakamura H."/>
            <person name="Ohtoshi R."/>
            <person name="Moran D.A.P."/>
            <person name="Shinohara A."/>
            <person name="Yoshida Y."/>
            <person name="Fujiwara M."/>
            <person name="Mori M."/>
            <person name="Tomita M."/>
            <person name="Arakawa K."/>
        </authorList>
    </citation>
    <scope>NUCLEOTIDE SEQUENCE [LARGE SCALE GENOMIC DNA]</scope>
</reference>